<evidence type="ECO:0000256" key="10">
    <source>
        <dbReference type="PROSITE-ProRule" id="PRU00284"/>
    </source>
</evidence>
<dbReference type="Proteomes" id="UP000070529">
    <property type="component" value="Unassembled WGS sequence"/>
</dbReference>
<dbReference type="InterPro" id="IPR004090">
    <property type="entry name" value="Chemotax_Me-accpt_rcpt"/>
</dbReference>
<evidence type="ECO:0000256" key="9">
    <source>
        <dbReference type="ARBA" id="ARBA00029447"/>
    </source>
</evidence>
<keyword evidence="2" id="KW-1003">Cell membrane</keyword>
<evidence type="ECO:0000259" key="13">
    <source>
        <dbReference type="PROSITE" id="PS50192"/>
    </source>
</evidence>
<comment type="similarity">
    <text evidence="9">Belongs to the methyl-accepting chemotaxis (MCP) protein family.</text>
</comment>
<proteinExistence type="inferred from homology"/>
<dbReference type="EMBL" id="LNTY01000060">
    <property type="protein sequence ID" value="KXF79725.1"/>
    <property type="molecule type" value="Genomic_DNA"/>
</dbReference>
<organism evidence="15 16">
    <name type="scientific">Enterovibrio coralii</name>
    <dbReference type="NCBI Taxonomy" id="294935"/>
    <lineage>
        <taxon>Bacteria</taxon>
        <taxon>Pseudomonadati</taxon>
        <taxon>Pseudomonadota</taxon>
        <taxon>Gammaproteobacteria</taxon>
        <taxon>Vibrionales</taxon>
        <taxon>Vibrionaceae</taxon>
        <taxon>Enterovibrio</taxon>
    </lineage>
</organism>
<keyword evidence="4" id="KW-0997">Cell inner membrane</keyword>
<keyword evidence="7 11" id="KW-0472">Membrane</keyword>
<keyword evidence="16" id="KW-1185">Reference proteome</keyword>
<dbReference type="InterPro" id="IPR000727">
    <property type="entry name" value="T_SNARE_dom"/>
</dbReference>
<evidence type="ECO:0000256" key="7">
    <source>
        <dbReference type="ARBA" id="ARBA00023136"/>
    </source>
</evidence>
<gene>
    <name evidence="15" type="ORF">ATN88_12440</name>
</gene>
<evidence type="ECO:0000256" key="4">
    <source>
        <dbReference type="ARBA" id="ARBA00022519"/>
    </source>
</evidence>
<feature type="domain" description="Methyl-accepting transducer" evidence="12">
    <location>
        <begin position="355"/>
        <end position="591"/>
    </location>
</feature>
<dbReference type="InterPro" id="IPR003660">
    <property type="entry name" value="HAMP_dom"/>
</dbReference>
<name>A0A135I2R6_9GAMM</name>
<dbReference type="SMART" id="SM00283">
    <property type="entry name" value="MA"/>
    <property type="match status" value="1"/>
</dbReference>
<keyword evidence="5 11" id="KW-0812">Transmembrane</keyword>
<accession>A0A135I2R6</accession>
<keyword evidence="6 11" id="KW-1133">Transmembrane helix</keyword>
<evidence type="ECO:0000259" key="14">
    <source>
        <dbReference type="PROSITE" id="PS50885"/>
    </source>
</evidence>
<evidence type="ECO:0000256" key="1">
    <source>
        <dbReference type="ARBA" id="ARBA00004429"/>
    </source>
</evidence>
<dbReference type="SUPFAM" id="SSF103190">
    <property type="entry name" value="Sensory domain-like"/>
    <property type="match status" value="1"/>
</dbReference>
<dbReference type="Pfam" id="PF02743">
    <property type="entry name" value="dCache_1"/>
    <property type="match status" value="1"/>
</dbReference>
<dbReference type="GO" id="GO:0007165">
    <property type="term" value="P:signal transduction"/>
    <property type="evidence" value="ECO:0007669"/>
    <property type="project" value="UniProtKB-KW"/>
</dbReference>
<dbReference type="Pfam" id="PF00015">
    <property type="entry name" value="MCPsignal"/>
    <property type="match status" value="1"/>
</dbReference>
<comment type="caution">
    <text evidence="15">The sequence shown here is derived from an EMBL/GenBank/DDBJ whole genome shotgun (WGS) entry which is preliminary data.</text>
</comment>
<feature type="domain" description="HAMP" evidence="14">
    <location>
        <begin position="296"/>
        <end position="350"/>
    </location>
</feature>
<evidence type="ECO:0000259" key="12">
    <source>
        <dbReference type="PROSITE" id="PS50111"/>
    </source>
</evidence>
<dbReference type="SUPFAM" id="SSF58104">
    <property type="entry name" value="Methyl-accepting chemotaxis protein (MCP) signaling domain"/>
    <property type="match status" value="1"/>
</dbReference>
<dbReference type="PANTHER" id="PTHR32089:SF117">
    <property type="entry name" value="METHYL ACCEPTING SENSORY TRANSDUCER WITH CACHE_1 SMALL MOLECULE BINDING DOMAIN"/>
    <property type="match status" value="1"/>
</dbReference>
<dbReference type="PROSITE" id="PS50111">
    <property type="entry name" value="CHEMOTAXIS_TRANSDUC_2"/>
    <property type="match status" value="1"/>
</dbReference>
<dbReference type="Gene3D" id="3.30.450.20">
    <property type="entry name" value="PAS domain"/>
    <property type="match status" value="2"/>
</dbReference>
<keyword evidence="8 10" id="KW-0807">Transducer</keyword>
<feature type="domain" description="T-SNARE coiled-coil homology" evidence="13">
    <location>
        <begin position="542"/>
        <end position="588"/>
    </location>
</feature>
<dbReference type="PROSITE" id="PS50192">
    <property type="entry name" value="T_SNARE"/>
    <property type="match status" value="1"/>
</dbReference>
<feature type="transmembrane region" description="Helical" evidence="11">
    <location>
        <begin position="273"/>
        <end position="293"/>
    </location>
</feature>
<dbReference type="InterPro" id="IPR004089">
    <property type="entry name" value="MCPsignal_dom"/>
</dbReference>
<dbReference type="GO" id="GO:0004888">
    <property type="term" value="F:transmembrane signaling receptor activity"/>
    <property type="evidence" value="ECO:0007669"/>
    <property type="project" value="InterPro"/>
</dbReference>
<dbReference type="Pfam" id="PF00672">
    <property type="entry name" value="HAMP"/>
    <property type="match status" value="1"/>
</dbReference>
<protein>
    <submittedName>
        <fullName evidence="15">Chemotaxis protein</fullName>
    </submittedName>
</protein>
<evidence type="ECO:0000256" key="11">
    <source>
        <dbReference type="SAM" id="Phobius"/>
    </source>
</evidence>
<dbReference type="GO" id="GO:0006935">
    <property type="term" value="P:chemotaxis"/>
    <property type="evidence" value="ECO:0007669"/>
    <property type="project" value="UniProtKB-KW"/>
</dbReference>
<dbReference type="RefSeq" id="WP_067419975.1">
    <property type="nucleotide sequence ID" value="NZ_LNTY01000060.1"/>
</dbReference>
<dbReference type="CDD" id="cd12913">
    <property type="entry name" value="PDC1_MCP_like"/>
    <property type="match status" value="1"/>
</dbReference>
<dbReference type="InterPro" id="IPR033479">
    <property type="entry name" value="dCache_1"/>
</dbReference>
<evidence type="ECO:0000313" key="16">
    <source>
        <dbReference type="Proteomes" id="UP000070529"/>
    </source>
</evidence>
<evidence type="ECO:0000256" key="5">
    <source>
        <dbReference type="ARBA" id="ARBA00022692"/>
    </source>
</evidence>
<dbReference type="InterPro" id="IPR029151">
    <property type="entry name" value="Sensor-like_sf"/>
</dbReference>
<dbReference type="FunFam" id="1.10.287.950:FF:000001">
    <property type="entry name" value="Methyl-accepting chemotaxis sensory transducer"/>
    <property type="match status" value="1"/>
</dbReference>
<keyword evidence="3" id="KW-0145">Chemotaxis</keyword>
<dbReference type="SMART" id="SM00304">
    <property type="entry name" value="HAMP"/>
    <property type="match status" value="1"/>
</dbReference>
<dbReference type="OrthoDB" id="2489132at2"/>
<evidence type="ECO:0000256" key="2">
    <source>
        <dbReference type="ARBA" id="ARBA00022475"/>
    </source>
</evidence>
<comment type="subcellular location">
    <subcellularLocation>
        <location evidence="1">Cell inner membrane</location>
        <topology evidence="1">Multi-pass membrane protein</topology>
    </subcellularLocation>
</comment>
<dbReference type="STRING" id="294935.ATN88_12440"/>
<reference evidence="15 16" key="1">
    <citation type="submission" date="2015-11" db="EMBL/GenBank/DDBJ databases">
        <title>Genomic Taxonomy of the Vibrionaceae.</title>
        <authorList>
            <person name="Gomez-Gil B."/>
            <person name="Enciso-Ibarra J."/>
        </authorList>
    </citation>
    <scope>NUCLEOTIDE SEQUENCE [LARGE SCALE GENOMIC DNA]</scope>
    <source>
        <strain evidence="15 16">CAIM 912</strain>
    </source>
</reference>
<evidence type="ECO:0000256" key="8">
    <source>
        <dbReference type="ARBA" id="ARBA00023224"/>
    </source>
</evidence>
<dbReference type="GO" id="GO:0005886">
    <property type="term" value="C:plasma membrane"/>
    <property type="evidence" value="ECO:0007669"/>
    <property type="project" value="UniProtKB-SubCell"/>
</dbReference>
<dbReference type="CDD" id="cd06225">
    <property type="entry name" value="HAMP"/>
    <property type="match status" value="1"/>
</dbReference>
<dbReference type="AlphaFoldDB" id="A0A135I2R6"/>
<dbReference type="PROSITE" id="PS50885">
    <property type="entry name" value="HAMP"/>
    <property type="match status" value="1"/>
</dbReference>
<dbReference type="Gene3D" id="1.10.287.950">
    <property type="entry name" value="Methyl-accepting chemotaxis protein"/>
    <property type="match status" value="1"/>
</dbReference>
<evidence type="ECO:0000256" key="3">
    <source>
        <dbReference type="ARBA" id="ARBA00022500"/>
    </source>
</evidence>
<dbReference type="CDD" id="cd12912">
    <property type="entry name" value="PDC2_MCP_like"/>
    <property type="match status" value="1"/>
</dbReference>
<dbReference type="PRINTS" id="PR00260">
    <property type="entry name" value="CHEMTRNSDUCR"/>
</dbReference>
<dbReference type="PANTHER" id="PTHR32089">
    <property type="entry name" value="METHYL-ACCEPTING CHEMOTAXIS PROTEIN MCPB"/>
    <property type="match status" value="1"/>
</dbReference>
<evidence type="ECO:0000313" key="15">
    <source>
        <dbReference type="EMBL" id="KXF79725.1"/>
    </source>
</evidence>
<sequence>MKRTIKSRLIVSIGLIVAVVSVVQAWISITSLRNTTHTAIENQMRETSLATSNYINSWLSIRADMLDANLALIQQGGNIDREMLVTKNAGGFLSVYAGFSDGSIAWGDKTESWPADYDPRTRPWYRDAMQAQTQTITDPYQDFDGSMVVSIAEPFKGERTGVIALDVQVTDIVKQILKISEDDNGYAALLDSNYQIVAFNDDSLVGKTSDAIDPALSINNLQTMLSQNSLQTFVASQDGKEKLLYVSRVQGTDWVLLIVEDADTATGAVSESIFYTLIASLLLFVVIASVAAWNISRQLRPLAVLNRAVKDLTSGDGDLTQRLDIDRDDEIGELANNVNRFLAQLQGIIKDVSASSVVLSEAASQSRELASAATGVLREQHNNIDQVATAIHEMSATASEVAGNAEMTANAAQGAESSCMEGLDVISKNRIGIDELCRQVETAASVIEQLDANAHGINQIIATIEGIAEQTNLLALNAAIEAARAGAQGRGFAVVADEVRVLSKRTQDSTEEIRNMIESLQANTQKAVHNMRSSSEQASSTVKYAEEATTKLCEITQAISEISQMAFQIASAAEEQRAVTDDISRNTQAIKEVSDKVAEQAALSRDASVEIESTALHVKDAVSLFRV</sequence>
<evidence type="ECO:0000256" key="6">
    <source>
        <dbReference type="ARBA" id="ARBA00022989"/>
    </source>
</evidence>